<protein>
    <recommendedName>
        <fullName evidence="4">RING-type E3 ubiquitin transferase</fullName>
        <ecNumber evidence="4">2.3.2.27</ecNumber>
    </recommendedName>
</protein>
<keyword evidence="12" id="KW-1185">Reference proteome</keyword>
<feature type="region of interest" description="Disordered" evidence="9">
    <location>
        <begin position="139"/>
        <end position="202"/>
    </location>
</feature>
<dbReference type="GO" id="GO:0005694">
    <property type="term" value="C:chromosome"/>
    <property type="evidence" value="ECO:0007669"/>
    <property type="project" value="UniProtKB-SubCell"/>
</dbReference>
<evidence type="ECO:0000256" key="9">
    <source>
        <dbReference type="SAM" id="MobiDB-lite"/>
    </source>
</evidence>
<comment type="catalytic activity">
    <reaction evidence="1">
        <text>S-ubiquitinyl-[E2 ubiquitin-conjugating enzyme]-L-cysteine + [acceptor protein]-L-lysine = [E2 ubiquitin-conjugating enzyme]-L-cysteine + N(6)-ubiquitinyl-[acceptor protein]-L-lysine.</text>
        <dbReference type="EC" id="2.3.2.27"/>
    </reaction>
</comment>
<dbReference type="STRING" id="32507.ENSNBRP00000015748"/>
<dbReference type="Bgee" id="ENSNBRG00000012063">
    <property type="expression patterns" value="Expressed in blood and 9 other cell types or tissues"/>
</dbReference>
<dbReference type="InterPro" id="IPR037937">
    <property type="entry name" value="RING2_RAWUL_dom"/>
</dbReference>
<evidence type="ECO:0000256" key="6">
    <source>
        <dbReference type="ARBA" id="ARBA00022490"/>
    </source>
</evidence>
<evidence type="ECO:0000256" key="1">
    <source>
        <dbReference type="ARBA" id="ARBA00000900"/>
    </source>
</evidence>
<evidence type="ECO:0000313" key="11">
    <source>
        <dbReference type="Ensembl" id="ENSNBRP00000015748.1"/>
    </source>
</evidence>
<dbReference type="Proteomes" id="UP000261580">
    <property type="component" value="Unassembled WGS sequence"/>
</dbReference>
<dbReference type="Ensembl" id="ENSNBRT00000016172.1">
    <property type="protein sequence ID" value="ENSNBRP00000015748.1"/>
    <property type="gene ID" value="ENSNBRG00000012063.1"/>
</dbReference>
<dbReference type="GO" id="GO:1905304">
    <property type="term" value="P:regulation of cardiac myofibril assembly"/>
    <property type="evidence" value="ECO:0007669"/>
    <property type="project" value="Ensembl"/>
</dbReference>
<evidence type="ECO:0000259" key="10">
    <source>
        <dbReference type="Pfam" id="PF16207"/>
    </source>
</evidence>
<feature type="compositionally biased region" description="Polar residues" evidence="9">
    <location>
        <begin position="159"/>
        <end position="173"/>
    </location>
</feature>
<dbReference type="InterPro" id="IPR043540">
    <property type="entry name" value="RING1/RING2"/>
</dbReference>
<dbReference type="GO" id="GO:0031519">
    <property type="term" value="C:PcG protein complex"/>
    <property type="evidence" value="ECO:0007669"/>
    <property type="project" value="TreeGrafter"/>
</dbReference>
<reference evidence="11" key="2">
    <citation type="submission" date="2025-09" db="UniProtKB">
        <authorList>
            <consortium name="Ensembl"/>
        </authorList>
    </citation>
    <scope>IDENTIFICATION</scope>
</reference>
<dbReference type="GO" id="GO:0060042">
    <property type="term" value="P:retina morphogenesis in camera-type eye"/>
    <property type="evidence" value="ECO:0007669"/>
    <property type="project" value="Ensembl"/>
</dbReference>
<dbReference type="AlphaFoldDB" id="A0A3Q4H6X3"/>
<evidence type="ECO:0000256" key="4">
    <source>
        <dbReference type="ARBA" id="ARBA00012483"/>
    </source>
</evidence>
<dbReference type="CDD" id="cd17167">
    <property type="entry name" value="RAWUL_RING2"/>
    <property type="match status" value="1"/>
</dbReference>
<evidence type="ECO:0000313" key="12">
    <source>
        <dbReference type="Proteomes" id="UP000261580"/>
    </source>
</evidence>
<evidence type="ECO:0000256" key="8">
    <source>
        <dbReference type="ARBA" id="ARBA00022786"/>
    </source>
</evidence>
<keyword evidence="5" id="KW-0158">Chromosome</keyword>
<dbReference type="GO" id="GO:1902254">
    <property type="term" value="P:negative regulation of intrinsic apoptotic signaling pathway by p53 class mediator"/>
    <property type="evidence" value="ECO:0007669"/>
    <property type="project" value="Ensembl"/>
</dbReference>
<dbReference type="FunFam" id="3.10.20.90:FF:000067">
    <property type="entry name" value="E3 ubiquitin-protein ligase RING2"/>
    <property type="match status" value="1"/>
</dbReference>
<dbReference type="InterPro" id="IPR032443">
    <property type="entry name" value="RAWUL"/>
</dbReference>
<evidence type="ECO:0000256" key="2">
    <source>
        <dbReference type="ARBA" id="ARBA00004286"/>
    </source>
</evidence>
<dbReference type="GeneTree" id="ENSGT00940000154499"/>
<dbReference type="GO" id="GO:0005737">
    <property type="term" value="C:cytoplasm"/>
    <property type="evidence" value="ECO:0007669"/>
    <property type="project" value="UniProtKB-SubCell"/>
</dbReference>
<feature type="domain" description="RAWUL" evidence="10">
    <location>
        <begin position="235"/>
        <end position="318"/>
    </location>
</feature>
<dbReference type="GO" id="GO:0048484">
    <property type="term" value="P:enteric nervous system development"/>
    <property type="evidence" value="ECO:0007669"/>
    <property type="project" value="Ensembl"/>
</dbReference>
<evidence type="ECO:0000256" key="7">
    <source>
        <dbReference type="ARBA" id="ARBA00022679"/>
    </source>
</evidence>
<dbReference type="PANTHER" id="PTHR46076:SF4">
    <property type="entry name" value="E3 UBIQUITIN-PROTEIN LIGASE RING2"/>
    <property type="match status" value="1"/>
</dbReference>
<dbReference type="Pfam" id="PF16207">
    <property type="entry name" value="RAWUL"/>
    <property type="match status" value="1"/>
</dbReference>
<sequence length="325" mass="35852">ALSKSTLSVNGTKTWLIKHIAPTPQDVSIVIIQSLRLLLLKRPETLCMITCCSCGSGTDAVCCLRSNKECPTCRKKLVSKRSLRPDPNFDALISKIYPSRDEYEAHQERVLARISKHNNQQALSHSIEEGLKIQAMTRLQRGKRHTVENGSGAEDNGDSSHCSNASVHSNQEAGPSIKRTKTSDDSGLDMDNAAENGGGDSVIDGGASEIELVFRPHPTLMEKDDGHNSVEFVPRYIKTSGNATVDHLSKYLAVRLALEELRRNAEASPVNVEAASEKQYTIYIPTAGNQFTVLNGSFSLELVSEKYWKVNKPMELYFAPTKEHK</sequence>
<dbReference type="GO" id="GO:1905295">
    <property type="term" value="P:regulation of neural crest cell fate specification"/>
    <property type="evidence" value="ECO:0007669"/>
    <property type="project" value="Ensembl"/>
</dbReference>
<dbReference type="GO" id="GO:0048701">
    <property type="term" value="P:embryonic cranial skeleton morphogenesis"/>
    <property type="evidence" value="ECO:0007669"/>
    <property type="project" value="Ensembl"/>
</dbReference>
<dbReference type="EC" id="2.3.2.27" evidence="4"/>
<name>A0A3Q4H6X3_NEOBR</name>
<dbReference type="GO" id="GO:0032330">
    <property type="term" value="P:regulation of chondrocyte differentiation"/>
    <property type="evidence" value="ECO:0007669"/>
    <property type="project" value="Ensembl"/>
</dbReference>
<dbReference type="GO" id="GO:0007417">
    <property type="term" value="P:central nervous system development"/>
    <property type="evidence" value="ECO:0007669"/>
    <property type="project" value="Ensembl"/>
</dbReference>
<dbReference type="PANTHER" id="PTHR46076">
    <property type="entry name" value="E3 UBIQUITIN-PROTEIN LIGASE RING1 / RING 2 FAMILY MEMBER"/>
    <property type="match status" value="1"/>
</dbReference>
<dbReference type="GO" id="GO:0003161">
    <property type="term" value="P:cardiac conduction system development"/>
    <property type="evidence" value="ECO:0007669"/>
    <property type="project" value="Ensembl"/>
</dbReference>
<keyword evidence="6" id="KW-0963">Cytoplasm</keyword>
<dbReference type="Gene3D" id="3.10.20.90">
    <property type="entry name" value="Phosphatidylinositol 3-kinase Catalytic Subunit, Chain A, domain 1"/>
    <property type="match status" value="1"/>
</dbReference>
<keyword evidence="8" id="KW-0833">Ubl conjugation pathway</keyword>
<proteinExistence type="predicted"/>
<keyword evidence="7" id="KW-0808">Transferase</keyword>
<dbReference type="GO" id="GO:0000151">
    <property type="term" value="C:ubiquitin ligase complex"/>
    <property type="evidence" value="ECO:0007669"/>
    <property type="project" value="InterPro"/>
</dbReference>
<comment type="subcellular location">
    <subcellularLocation>
        <location evidence="2">Chromosome</location>
    </subcellularLocation>
    <subcellularLocation>
        <location evidence="3">Cytoplasm</location>
    </subcellularLocation>
</comment>
<dbReference type="GO" id="GO:0033339">
    <property type="term" value="P:pectoral fin development"/>
    <property type="evidence" value="ECO:0007669"/>
    <property type="project" value="Ensembl"/>
</dbReference>
<accession>A0A3Q4H6X3</accession>
<reference evidence="11" key="1">
    <citation type="submission" date="2025-08" db="UniProtKB">
        <authorList>
            <consortium name="Ensembl"/>
        </authorList>
    </citation>
    <scope>IDENTIFICATION</scope>
</reference>
<dbReference type="GO" id="GO:0003682">
    <property type="term" value="F:chromatin binding"/>
    <property type="evidence" value="ECO:0007669"/>
    <property type="project" value="TreeGrafter"/>
</dbReference>
<organism evidence="11 12">
    <name type="scientific">Neolamprologus brichardi</name>
    <name type="common">Fairy cichlid</name>
    <name type="synonym">Lamprologus brichardi</name>
    <dbReference type="NCBI Taxonomy" id="32507"/>
    <lineage>
        <taxon>Eukaryota</taxon>
        <taxon>Metazoa</taxon>
        <taxon>Chordata</taxon>
        <taxon>Craniata</taxon>
        <taxon>Vertebrata</taxon>
        <taxon>Euteleostomi</taxon>
        <taxon>Actinopterygii</taxon>
        <taxon>Neopterygii</taxon>
        <taxon>Teleostei</taxon>
        <taxon>Neoteleostei</taxon>
        <taxon>Acanthomorphata</taxon>
        <taxon>Ovalentaria</taxon>
        <taxon>Cichlomorphae</taxon>
        <taxon>Cichliformes</taxon>
        <taxon>Cichlidae</taxon>
        <taxon>African cichlids</taxon>
        <taxon>Pseudocrenilabrinae</taxon>
        <taxon>Lamprologini</taxon>
        <taxon>Neolamprologus</taxon>
    </lineage>
</organism>
<evidence type="ECO:0000256" key="3">
    <source>
        <dbReference type="ARBA" id="ARBA00004496"/>
    </source>
</evidence>
<evidence type="ECO:0000256" key="5">
    <source>
        <dbReference type="ARBA" id="ARBA00022454"/>
    </source>
</evidence>
<dbReference type="OMA" id="PTEMTGD"/>
<dbReference type="GO" id="GO:0061630">
    <property type="term" value="F:ubiquitin protein ligase activity"/>
    <property type="evidence" value="ECO:0007669"/>
    <property type="project" value="UniProtKB-EC"/>
</dbReference>